<reference evidence="2" key="3">
    <citation type="journal article" date="2017" name="Nature">
        <title>Genome sequence of the progenitor of the wheat D genome Aegilops tauschii.</title>
        <authorList>
            <person name="Luo M.C."/>
            <person name="Gu Y.Q."/>
            <person name="Puiu D."/>
            <person name="Wang H."/>
            <person name="Twardziok S.O."/>
            <person name="Deal K.R."/>
            <person name="Huo N."/>
            <person name="Zhu T."/>
            <person name="Wang L."/>
            <person name="Wang Y."/>
            <person name="McGuire P.E."/>
            <person name="Liu S."/>
            <person name="Long H."/>
            <person name="Ramasamy R.K."/>
            <person name="Rodriguez J.C."/>
            <person name="Van S.L."/>
            <person name="Yuan L."/>
            <person name="Wang Z."/>
            <person name="Xia Z."/>
            <person name="Xiao L."/>
            <person name="Anderson O.D."/>
            <person name="Ouyang S."/>
            <person name="Liang Y."/>
            <person name="Zimin A.V."/>
            <person name="Pertea G."/>
            <person name="Qi P."/>
            <person name="Bennetzen J.L."/>
            <person name="Dai X."/>
            <person name="Dawson M.W."/>
            <person name="Muller H.G."/>
            <person name="Kugler K."/>
            <person name="Rivarola-Duarte L."/>
            <person name="Spannagl M."/>
            <person name="Mayer K.F.X."/>
            <person name="Lu F.H."/>
            <person name="Bevan M.W."/>
            <person name="Leroy P."/>
            <person name="Li P."/>
            <person name="You F.M."/>
            <person name="Sun Q."/>
            <person name="Liu Z."/>
            <person name="Lyons E."/>
            <person name="Wicker T."/>
            <person name="Salzberg S.L."/>
            <person name="Devos K.M."/>
            <person name="Dvorak J."/>
        </authorList>
    </citation>
    <scope>NUCLEOTIDE SEQUENCE [LARGE SCALE GENOMIC DNA]</scope>
    <source>
        <strain evidence="2">cv. AL8/78</strain>
    </source>
</reference>
<reference evidence="3" key="2">
    <citation type="journal article" date="2017" name="Nat. Plants">
        <title>The Aegilops tauschii genome reveals multiple impacts of transposons.</title>
        <authorList>
            <person name="Zhao G."/>
            <person name="Zou C."/>
            <person name="Li K."/>
            <person name="Wang K."/>
            <person name="Li T."/>
            <person name="Gao L."/>
            <person name="Zhang X."/>
            <person name="Wang H."/>
            <person name="Yang Z."/>
            <person name="Liu X."/>
            <person name="Jiang W."/>
            <person name="Mao L."/>
            <person name="Kong X."/>
            <person name="Jiao Y."/>
            <person name="Jia J."/>
        </authorList>
    </citation>
    <scope>NUCLEOTIDE SEQUENCE [LARGE SCALE GENOMIC DNA]</scope>
    <source>
        <strain evidence="3">cv. AL8/78</strain>
    </source>
</reference>
<reference evidence="2" key="5">
    <citation type="journal article" date="2021" name="G3 (Bethesda)">
        <title>Aegilops tauschii genome assembly Aet v5.0 features greater sequence contiguity and improved annotation.</title>
        <authorList>
            <person name="Wang L."/>
            <person name="Zhu T."/>
            <person name="Rodriguez J.C."/>
            <person name="Deal K.R."/>
            <person name="Dubcovsky J."/>
            <person name="McGuire P.E."/>
            <person name="Lux T."/>
            <person name="Spannagl M."/>
            <person name="Mayer K.F.X."/>
            <person name="Baldrich P."/>
            <person name="Meyers B.C."/>
            <person name="Huo N."/>
            <person name="Gu Y.Q."/>
            <person name="Zhou H."/>
            <person name="Devos K.M."/>
            <person name="Bennetzen J.L."/>
            <person name="Unver T."/>
            <person name="Budak H."/>
            <person name="Gulick P.J."/>
            <person name="Galiba G."/>
            <person name="Kalapos B."/>
            <person name="Nelson D.R."/>
            <person name="Li P."/>
            <person name="You F.M."/>
            <person name="Luo M.C."/>
            <person name="Dvorak J."/>
        </authorList>
    </citation>
    <scope>NUCLEOTIDE SEQUENCE [LARGE SCALE GENOMIC DNA]</scope>
    <source>
        <strain evidence="2">cv. AL8/78</strain>
    </source>
</reference>
<keyword evidence="3" id="KW-1185">Reference proteome</keyword>
<protein>
    <recommendedName>
        <fullName evidence="1">Reverse transcriptase zinc-binding domain-containing protein</fullName>
    </recommendedName>
</protein>
<evidence type="ECO:0000313" key="2">
    <source>
        <dbReference type="EnsemblPlants" id="AET4Gv20391900.1"/>
    </source>
</evidence>
<proteinExistence type="predicted"/>
<reference evidence="2" key="4">
    <citation type="submission" date="2019-03" db="UniProtKB">
        <authorList>
            <consortium name="EnsemblPlants"/>
        </authorList>
    </citation>
    <scope>IDENTIFICATION</scope>
</reference>
<name>A0A453I113_AEGTS</name>
<reference evidence="3" key="1">
    <citation type="journal article" date="2014" name="Science">
        <title>Ancient hybridizations among the ancestral genomes of bread wheat.</title>
        <authorList>
            <consortium name="International Wheat Genome Sequencing Consortium,"/>
            <person name="Marcussen T."/>
            <person name="Sandve S.R."/>
            <person name="Heier L."/>
            <person name="Spannagl M."/>
            <person name="Pfeifer M."/>
            <person name="Jakobsen K.S."/>
            <person name="Wulff B.B."/>
            <person name="Steuernagel B."/>
            <person name="Mayer K.F."/>
            <person name="Olsen O.A."/>
        </authorList>
    </citation>
    <scope>NUCLEOTIDE SEQUENCE [LARGE SCALE GENOMIC DNA]</scope>
    <source>
        <strain evidence="3">cv. AL8/78</strain>
    </source>
</reference>
<dbReference type="AlphaFoldDB" id="A0A453I113"/>
<accession>A0A453I113</accession>
<dbReference type="Pfam" id="PF13966">
    <property type="entry name" value="zf-RVT"/>
    <property type="match status" value="1"/>
</dbReference>
<organism evidence="2 3">
    <name type="scientific">Aegilops tauschii subsp. strangulata</name>
    <name type="common">Goatgrass</name>
    <dbReference type="NCBI Taxonomy" id="200361"/>
    <lineage>
        <taxon>Eukaryota</taxon>
        <taxon>Viridiplantae</taxon>
        <taxon>Streptophyta</taxon>
        <taxon>Embryophyta</taxon>
        <taxon>Tracheophyta</taxon>
        <taxon>Spermatophyta</taxon>
        <taxon>Magnoliopsida</taxon>
        <taxon>Liliopsida</taxon>
        <taxon>Poales</taxon>
        <taxon>Poaceae</taxon>
        <taxon>BOP clade</taxon>
        <taxon>Pooideae</taxon>
        <taxon>Triticodae</taxon>
        <taxon>Triticeae</taxon>
        <taxon>Triticinae</taxon>
        <taxon>Aegilops</taxon>
    </lineage>
</organism>
<feature type="domain" description="Reverse transcriptase zinc-binding" evidence="1">
    <location>
        <begin position="29"/>
        <end position="103"/>
    </location>
</feature>
<dbReference type="Proteomes" id="UP000015105">
    <property type="component" value="Chromosome 4D"/>
</dbReference>
<sequence length="107" mass="12054">TGLRTALPLVLSDYLDIVSWWLAPTMEFSVSTAYHALCQSPLWKAPLPLKTKIFVWQLLRDRIPLGTKVLKRHGPGDGMCPLCAVPETGTHILFPRTAARVLWTFVR</sequence>
<dbReference type="Gramene" id="AET4Gv20391900.1">
    <property type="protein sequence ID" value="AET4Gv20391900.1"/>
    <property type="gene ID" value="AET4Gv20391900"/>
</dbReference>
<evidence type="ECO:0000313" key="3">
    <source>
        <dbReference type="Proteomes" id="UP000015105"/>
    </source>
</evidence>
<dbReference type="InterPro" id="IPR026960">
    <property type="entry name" value="RVT-Znf"/>
</dbReference>
<evidence type="ECO:0000259" key="1">
    <source>
        <dbReference type="Pfam" id="PF13966"/>
    </source>
</evidence>
<dbReference type="EnsemblPlants" id="AET4Gv20391900.1">
    <property type="protein sequence ID" value="AET4Gv20391900.1"/>
    <property type="gene ID" value="AET4Gv20391900"/>
</dbReference>